<sequence length="396" mass="43283">MDLSGLLCRVIVYTNLTYDAVNTVTLELATPRFVDPHGMQLCMPSSYTVDSDHGFALTSLQEGGNQTSPGSDTVELIPSGAAPADVNFFSTAAEHQPMQFGTLNSTLATDRYFSRSFIIKRYDDFIQDVNGAPLQVFVAAALLNSSASQSSSNCFLLTGKWKAGTRYQLTWSVRNPAAPAGSTSATMPAPAVWIAPLTYLSSSDISQGIRYIVRGDKYGLSCPLRSATTAVLTCSPAANCPNPPYAASLGAELCANFTQASIELHNGQLSDAIVGEEYLNAYVERASYLNDTGMMLEANETFWSTLYFDERHLASPTRQHGLWPNCNRCQDGQFTDLWTGNQVPVYDRRFKAVHTLRFIGYLLLQNGYPCPALFDPNDAFKGIYGKYNAAHICKPL</sequence>
<organism evidence="1 2">
    <name type="scientific">[Myrmecia] bisecta</name>
    <dbReference type="NCBI Taxonomy" id="41462"/>
    <lineage>
        <taxon>Eukaryota</taxon>
        <taxon>Viridiplantae</taxon>
        <taxon>Chlorophyta</taxon>
        <taxon>core chlorophytes</taxon>
        <taxon>Trebouxiophyceae</taxon>
        <taxon>Trebouxiales</taxon>
        <taxon>Trebouxiaceae</taxon>
        <taxon>Myrmecia</taxon>
    </lineage>
</organism>
<protein>
    <submittedName>
        <fullName evidence="1">Uncharacterized protein</fullName>
    </submittedName>
</protein>
<dbReference type="AlphaFoldDB" id="A0AAW1PPJ1"/>
<accession>A0AAW1PPJ1</accession>
<comment type="caution">
    <text evidence="1">The sequence shown here is derived from an EMBL/GenBank/DDBJ whole genome shotgun (WGS) entry which is preliminary data.</text>
</comment>
<dbReference type="Proteomes" id="UP001489004">
    <property type="component" value="Unassembled WGS sequence"/>
</dbReference>
<reference evidence="1 2" key="1">
    <citation type="journal article" date="2024" name="Nat. Commun.">
        <title>Phylogenomics reveals the evolutionary origins of lichenization in chlorophyte algae.</title>
        <authorList>
            <person name="Puginier C."/>
            <person name="Libourel C."/>
            <person name="Otte J."/>
            <person name="Skaloud P."/>
            <person name="Haon M."/>
            <person name="Grisel S."/>
            <person name="Petersen M."/>
            <person name="Berrin J.G."/>
            <person name="Delaux P.M."/>
            <person name="Dal Grande F."/>
            <person name="Keller J."/>
        </authorList>
    </citation>
    <scope>NUCLEOTIDE SEQUENCE [LARGE SCALE GENOMIC DNA]</scope>
    <source>
        <strain evidence="1 2">SAG 2043</strain>
    </source>
</reference>
<proteinExistence type="predicted"/>
<gene>
    <name evidence="1" type="ORF">WJX72_003492</name>
</gene>
<evidence type="ECO:0000313" key="2">
    <source>
        <dbReference type="Proteomes" id="UP001489004"/>
    </source>
</evidence>
<dbReference type="EMBL" id="JALJOR010000010">
    <property type="protein sequence ID" value="KAK9810019.1"/>
    <property type="molecule type" value="Genomic_DNA"/>
</dbReference>
<keyword evidence="2" id="KW-1185">Reference proteome</keyword>
<evidence type="ECO:0000313" key="1">
    <source>
        <dbReference type="EMBL" id="KAK9810019.1"/>
    </source>
</evidence>
<name>A0AAW1PPJ1_9CHLO</name>